<name>A0A315ZEM1_SEDFL</name>
<dbReference type="OrthoDB" id="980434at2"/>
<protein>
    <submittedName>
        <fullName evidence="1">Uncharacterized protein</fullName>
    </submittedName>
</protein>
<dbReference type="AlphaFoldDB" id="A0A315ZEM1"/>
<comment type="caution">
    <text evidence="1">The sequence shown here is derived from an EMBL/GenBank/DDBJ whole genome shotgun (WGS) entry which is preliminary data.</text>
</comment>
<dbReference type="Proteomes" id="UP000245535">
    <property type="component" value="Unassembled WGS sequence"/>
</dbReference>
<sequence>MHYLLIILFSFFYHSSSNSVVLIEVVNEDREYIPTVIEIQRESEKTDEQVISRIEASTAVRTSLTKAGYKIRLISCEHDYYVKTKIFKSKHHLVFVLDDQDCRKSDQIPI</sequence>
<gene>
    <name evidence="1" type="ORF">BC781_101331</name>
</gene>
<accession>A0A315ZEM1</accession>
<evidence type="ECO:0000313" key="2">
    <source>
        <dbReference type="Proteomes" id="UP000245535"/>
    </source>
</evidence>
<dbReference type="RefSeq" id="WP_146201592.1">
    <property type="nucleotide sequence ID" value="NZ_QGDO01000001.1"/>
</dbReference>
<keyword evidence="2" id="KW-1185">Reference proteome</keyword>
<reference evidence="1 2" key="1">
    <citation type="submission" date="2018-03" db="EMBL/GenBank/DDBJ databases">
        <title>Genomic Encyclopedia of Archaeal and Bacterial Type Strains, Phase II (KMG-II): from individual species to whole genera.</title>
        <authorList>
            <person name="Goeker M."/>
        </authorList>
    </citation>
    <scope>NUCLEOTIDE SEQUENCE [LARGE SCALE GENOMIC DNA]</scope>
    <source>
        <strain evidence="1 2">DSM 28229</strain>
    </source>
</reference>
<dbReference type="EMBL" id="QGDO01000001">
    <property type="protein sequence ID" value="PWJ43981.1"/>
    <property type="molecule type" value="Genomic_DNA"/>
</dbReference>
<evidence type="ECO:0000313" key="1">
    <source>
        <dbReference type="EMBL" id="PWJ43981.1"/>
    </source>
</evidence>
<proteinExistence type="predicted"/>
<organism evidence="1 2">
    <name type="scientific">Sediminitomix flava</name>
    <dbReference type="NCBI Taxonomy" id="379075"/>
    <lineage>
        <taxon>Bacteria</taxon>
        <taxon>Pseudomonadati</taxon>
        <taxon>Bacteroidota</taxon>
        <taxon>Cytophagia</taxon>
        <taxon>Cytophagales</taxon>
        <taxon>Flammeovirgaceae</taxon>
        <taxon>Sediminitomix</taxon>
    </lineage>
</organism>